<gene>
    <name evidence="1" type="ORF">VNO80_03211</name>
</gene>
<proteinExistence type="predicted"/>
<evidence type="ECO:0000313" key="1">
    <source>
        <dbReference type="EMBL" id="KAK7377779.1"/>
    </source>
</evidence>
<comment type="caution">
    <text evidence="1">The sequence shown here is derived from an EMBL/GenBank/DDBJ whole genome shotgun (WGS) entry which is preliminary data.</text>
</comment>
<organism evidence="1 2">
    <name type="scientific">Phaseolus coccineus</name>
    <name type="common">Scarlet runner bean</name>
    <name type="synonym">Phaseolus multiflorus</name>
    <dbReference type="NCBI Taxonomy" id="3886"/>
    <lineage>
        <taxon>Eukaryota</taxon>
        <taxon>Viridiplantae</taxon>
        <taxon>Streptophyta</taxon>
        <taxon>Embryophyta</taxon>
        <taxon>Tracheophyta</taxon>
        <taxon>Spermatophyta</taxon>
        <taxon>Magnoliopsida</taxon>
        <taxon>eudicotyledons</taxon>
        <taxon>Gunneridae</taxon>
        <taxon>Pentapetalae</taxon>
        <taxon>rosids</taxon>
        <taxon>fabids</taxon>
        <taxon>Fabales</taxon>
        <taxon>Fabaceae</taxon>
        <taxon>Papilionoideae</taxon>
        <taxon>50 kb inversion clade</taxon>
        <taxon>NPAAA clade</taxon>
        <taxon>indigoferoid/millettioid clade</taxon>
        <taxon>Phaseoleae</taxon>
        <taxon>Phaseolus</taxon>
    </lineage>
</organism>
<evidence type="ECO:0000313" key="2">
    <source>
        <dbReference type="Proteomes" id="UP001374584"/>
    </source>
</evidence>
<name>A0AAN9RMW5_PHACN</name>
<protein>
    <submittedName>
        <fullName evidence="1">Uncharacterized protein</fullName>
    </submittedName>
</protein>
<dbReference type="Proteomes" id="UP001374584">
    <property type="component" value="Unassembled WGS sequence"/>
</dbReference>
<dbReference type="EMBL" id="JAYMYR010000002">
    <property type="protein sequence ID" value="KAK7377779.1"/>
    <property type="molecule type" value="Genomic_DNA"/>
</dbReference>
<reference evidence="1 2" key="1">
    <citation type="submission" date="2024-01" db="EMBL/GenBank/DDBJ databases">
        <title>The genomes of 5 underutilized Papilionoideae crops provide insights into root nodulation and disease resistanc.</title>
        <authorList>
            <person name="Jiang F."/>
        </authorList>
    </citation>
    <scope>NUCLEOTIDE SEQUENCE [LARGE SCALE GENOMIC DNA]</scope>
    <source>
        <strain evidence="1">JINMINGXINNONG_FW02</strain>
        <tissue evidence="1">Leaves</tissue>
    </source>
</reference>
<keyword evidence="2" id="KW-1185">Reference proteome</keyword>
<accession>A0AAN9RMW5</accession>
<sequence>MSIPGDDRMSLALAMPACLSPWRCPSGEATAYTTALLPRLASGKAYTLLASLALACVKAYKVLFARKYGSESDFGSPVQLNSSLYVCGPTLLVGPGLHALSFYVGRCRGEKGMCRDALSIYQNGSGYLSIDLKIACSSCFSFISATPTHNNKKQAKQLEVLLALEFLFMNELGNPTQRFDSDFVEPVLLLPALRAHSRPGALKGFCF</sequence>
<dbReference type="AlphaFoldDB" id="A0AAN9RMW5"/>